<name>A0A1M5FUD5_9BACE</name>
<dbReference type="Gene3D" id="3.40.50.300">
    <property type="entry name" value="P-loop containing nucleotide triphosphate hydrolases"/>
    <property type="match status" value="1"/>
</dbReference>
<gene>
    <name evidence="1" type="ORF">SAMN05444405_1182</name>
</gene>
<accession>A0A1M5FUD5</accession>
<proteinExistence type="predicted"/>
<protein>
    <submittedName>
        <fullName evidence="1">Uncharacterized protein</fullName>
    </submittedName>
</protein>
<dbReference type="STRING" id="1297750.SAMN05444405_1182"/>
<dbReference type="OrthoDB" id="1012444at2"/>
<reference evidence="1 2" key="1">
    <citation type="submission" date="2016-11" db="EMBL/GenBank/DDBJ databases">
        <authorList>
            <person name="Jaros S."/>
            <person name="Januszkiewicz K."/>
            <person name="Wedrychowicz H."/>
        </authorList>
    </citation>
    <scope>NUCLEOTIDE SEQUENCE [LARGE SCALE GENOMIC DNA]</scope>
    <source>
        <strain evidence="1 2">DSM 26991</strain>
    </source>
</reference>
<dbReference type="SUPFAM" id="SSF52540">
    <property type="entry name" value="P-loop containing nucleoside triphosphate hydrolases"/>
    <property type="match status" value="2"/>
</dbReference>
<dbReference type="AlphaFoldDB" id="A0A1M5FUD5"/>
<dbReference type="EMBL" id="FQTV01000018">
    <property type="protein sequence ID" value="SHF95039.1"/>
    <property type="molecule type" value="Genomic_DNA"/>
</dbReference>
<evidence type="ECO:0000313" key="2">
    <source>
        <dbReference type="Proteomes" id="UP000184509"/>
    </source>
</evidence>
<organism evidence="1 2">
    <name type="scientific">Bacteroides luti</name>
    <dbReference type="NCBI Taxonomy" id="1297750"/>
    <lineage>
        <taxon>Bacteria</taxon>
        <taxon>Pseudomonadati</taxon>
        <taxon>Bacteroidota</taxon>
        <taxon>Bacteroidia</taxon>
        <taxon>Bacteroidales</taxon>
        <taxon>Bacteroidaceae</taxon>
        <taxon>Bacteroides</taxon>
    </lineage>
</organism>
<dbReference type="InterPro" id="IPR027417">
    <property type="entry name" value="P-loop_NTPase"/>
</dbReference>
<dbReference type="RefSeq" id="WP_073403548.1">
    <property type="nucleotide sequence ID" value="NZ_FQTV01000018.1"/>
</dbReference>
<sequence>MADFNLNVKSQVNDELANEQTSIIEEKTSSTESKSIPVEEVIRGLNKEELNDPNKINVTIADKNAPLVILFGPPSCGKTMTLVRLTRYLKGEGYKISPIKSFRPSHDYNYKNICDNYDNMINQSDAAQSTDRINFMLVEIIKNGKRLCQILEAPGEFYFNPGHPTAKFPNYVNTIINCNNRKIWCIMVEPDWENECDRNNYVSRIHNLKQKMRPTDKTIFVFNKIDLTNFVISPGHINLPQATKEVANLYPGIYAPFRNMNPITRFFSEWRCDFVPFQTGDFTESNTTMTYQEGPHEYPSKLWNTILKRING</sequence>
<dbReference type="Proteomes" id="UP000184509">
    <property type="component" value="Unassembled WGS sequence"/>
</dbReference>
<evidence type="ECO:0000313" key="1">
    <source>
        <dbReference type="EMBL" id="SHF95039.1"/>
    </source>
</evidence>
<keyword evidence="2" id="KW-1185">Reference proteome</keyword>